<protein>
    <submittedName>
        <fullName evidence="1">Putative transposase-like protein</fullName>
    </submittedName>
</protein>
<reference evidence="1" key="1">
    <citation type="submission" date="2020-08" db="EMBL/GenBank/DDBJ databases">
        <title>Multicomponent nature underlies the extraordinary mechanical properties of spider dragline silk.</title>
        <authorList>
            <person name="Kono N."/>
            <person name="Nakamura H."/>
            <person name="Mori M."/>
            <person name="Yoshida Y."/>
            <person name="Ohtoshi R."/>
            <person name="Malay A.D."/>
            <person name="Moran D.A.P."/>
            <person name="Tomita M."/>
            <person name="Numata K."/>
            <person name="Arakawa K."/>
        </authorList>
    </citation>
    <scope>NUCLEOTIDE SEQUENCE</scope>
</reference>
<dbReference type="PANTHER" id="PTHR47163:SF2">
    <property type="entry name" value="SI:DKEY-17M8.2"/>
    <property type="match status" value="1"/>
</dbReference>
<sequence length="120" mass="14510">MKEILLSLIEECIKPQTLCIKPKHSWKSYDCLANEDYEHLKVNYAYHFVNLEAQCHTNAIESMWLHIKTSLPTYNKKCDFKFYFAEFLFRASYEEKKIDAFNTFLELVKELDWTNFKYDD</sequence>
<dbReference type="EMBL" id="BMAW01005704">
    <property type="protein sequence ID" value="GFS95586.1"/>
    <property type="molecule type" value="Genomic_DNA"/>
</dbReference>
<evidence type="ECO:0000313" key="2">
    <source>
        <dbReference type="Proteomes" id="UP000887013"/>
    </source>
</evidence>
<dbReference type="OrthoDB" id="6611384at2759"/>
<dbReference type="InterPro" id="IPR053164">
    <property type="entry name" value="IS1016-like_transposase"/>
</dbReference>
<dbReference type="Proteomes" id="UP000887013">
    <property type="component" value="Unassembled WGS sequence"/>
</dbReference>
<dbReference type="AlphaFoldDB" id="A0A8X6N5Y3"/>
<dbReference type="PANTHER" id="PTHR47163">
    <property type="entry name" value="DDE_TNP_IS1595 DOMAIN-CONTAINING PROTEIN"/>
    <property type="match status" value="1"/>
</dbReference>
<comment type="caution">
    <text evidence="1">The sequence shown here is derived from an EMBL/GenBank/DDBJ whole genome shotgun (WGS) entry which is preliminary data.</text>
</comment>
<organism evidence="1 2">
    <name type="scientific">Nephila pilipes</name>
    <name type="common">Giant wood spider</name>
    <name type="synonym">Nephila maculata</name>
    <dbReference type="NCBI Taxonomy" id="299642"/>
    <lineage>
        <taxon>Eukaryota</taxon>
        <taxon>Metazoa</taxon>
        <taxon>Ecdysozoa</taxon>
        <taxon>Arthropoda</taxon>
        <taxon>Chelicerata</taxon>
        <taxon>Arachnida</taxon>
        <taxon>Araneae</taxon>
        <taxon>Araneomorphae</taxon>
        <taxon>Entelegynae</taxon>
        <taxon>Araneoidea</taxon>
        <taxon>Nephilidae</taxon>
        <taxon>Nephila</taxon>
    </lineage>
</organism>
<accession>A0A8X6N5Y3</accession>
<proteinExistence type="predicted"/>
<evidence type="ECO:0000313" key="1">
    <source>
        <dbReference type="EMBL" id="GFS95586.1"/>
    </source>
</evidence>
<gene>
    <name evidence="1" type="primary">X975_19851</name>
    <name evidence="1" type="ORF">NPIL_627471</name>
</gene>
<name>A0A8X6N5Y3_NEPPI</name>
<keyword evidence="2" id="KW-1185">Reference proteome</keyword>